<evidence type="ECO:0000313" key="1">
    <source>
        <dbReference type="EMBL" id="MEV0710706.1"/>
    </source>
</evidence>
<comment type="caution">
    <text evidence="1">The sequence shown here is derived from an EMBL/GenBank/DDBJ whole genome shotgun (WGS) entry which is preliminary data.</text>
</comment>
<name>A0ABV3FZ48_9NOCA</name>
<evidence type="ECO:0000313" key="2">
    <source>
        <dbReference type="Proteomes" id="UP001551695"/>
    </source>
</evidence>
<dbReference type="InterPro" id="IPR011990">
    <property type="entry name" value="TPR-like_helical_dom_sf"/>
</dbReference>
<gene>
    <name evidence="1" type="ORF">AB0I48_24375</name>
</gene>
<evidence type="ECO:0008006" key="3">
    <source>
        <dbReference type="Google" id="ProtNLM"/>
    </source>
</evidence>
<dbReference type="Gene3D" id="1.25.40.10">
    <property type="entry name" value="Tetratricopeptide repeat domain"/>
    <property type="match status" value="1"/>
</dbReference>
<reference evidence="1 2" key="1">
    <citation type="submission" date="2024-06" db="EMBL/GenBank/DDBJ databases">
        <title>The Natural Products Discovery Center: Release of the First 8490 Sequenced Strains for Exploring Actinobacteria Biosynthetic Diversity.</title>
        <authorList>
            <person name="Kalkreuter E."/>
            <person name="Kautsar S.A."/>
            <person name="Yang D."/>
            <person name="Bader C.D."/>
            <person name="Teijaro C.N."/>
            <person name="Fluegel L."/>
            <person name="Davis C.M."/>
            <person name="Simpson J.R."/>
            <person name="Lauterbach L."/>
            <person name="Steele A.D."/>
            <person name="Gui C."/>
            <person name="Meng S."/>
            <person name="Li G."/>
            <person name="Viehrig K."/>
            <person name="Ye F."/>
            <person name="Su P."/>
            <person name="Kiefer A.F."/>
            <person name="Nichols A."/>
            <person name="Cepeda A.J."/>
            <person name="Yan W."/>
            <person name="Fan B."/>
            <person name="Jiang Y."/>
            <person name="Adhikari A."/>
            <person name="Zheng C.-J."/>
            <person name="Schuster L."/>
            <person name="Cowan T.M."/>
            <person name="Smanski M.J."/>
            <person name="Chevrette M.G."/>
            <person name="De Carvalho L.P.S."/>
            <person name="Shen B."/>
        </authorList>
    </citation>
    <scope>NUCLEOTIDE SEQUENCE [LARGE SCALE GENOMIC DNA]</scope>
    <source>
        <strain evidence="1 2">NPDC050403</strain>
    </source>
</reference>
<dbReference type="RefSeq" id="WP_357786694.1">
    <property type="nucleotide sequence ID" value="NZ_JBFAKC010000011.1"/>
</dbReference>
<keyword evidence="2" id="KW-1185">Reference proteome</keyword>
<dbReference type="SUPFAM" id="SSF48452">
    <property type="entry name" value="TPR-like"/>
    <property type="match status" value="1"/>
</dbReference>
<dbReference type="Proteomes" id="UP001551695">
    <property type="component" value="Unassembled WGS sequence"/>
</dbReference>
<accession>A0ABV3FZ48</accession>
<protein>
    <recommendedName>
        <fullName evidence="3">Tetratricopeptide repeat protein</fullName>
    </recommendedName>
</protein>
<sequence length="221" mass="23829">MTDNLGDYATLSATLPELRHPTELAALPEIDDLAGPAFLYAEAVVATGKSPAVAAGHAPAAVVGASVVSASAVPDVDISRGDLRRVVERARELADDSRYDPALHALETMVDAVVPVFGSRDADVVEARMQLADLRFEDGAYAAAAETYRGLVEDLTAERGPYDEQVMFCQRKLASCDVRLGDVVAALTRLRLLHRQMAVRYGEQDRRVIELANLIRNIEAA</sequence>
<dbReference type="EMBL" id="JBFAKC010000011">
    <property type="protein sequence ID" value="MEV0710706.1"/>
    <property type="molecule type" value="Genomic_DNA"/>
</dbReference>
<proteinExistence type="predicted"/>
<organism evidence="1 2">
    <name type="scientific">Nocardia aurea</name>
    <dbReference type="NCBI Taxonomy" id="2144174"/>
    <lineage>
        <taxon>Bacteria</taxon>
        <taxon>Bacillati</taxon>
        <taxon>Actinomycetota</taxon>
        <taxon>Actinomycetes</taxon>
        <taxon>Mycobacteriales</taxon>
        <taxon>Nocardiaceae</taxon>
        <taxon>Nocardia</taxon>
    </lineage>
</organism>